<feature type="transmembrane region" description="Helical" evidence="7">
    <location>
        <begin position="191"/>
        <end position="209"/>
    </location>
</feature>
<dbReference type="InterPro" id="IPR002656">
    <property type="entry name" value="Acyl_transf_3_dom"/>
</dbReference>
<feature type="transmembrane region" description="Helical" evidence="7">
    <location>
        <begin position="9"/>
        <end position="28"/>
    </location>
</feature>
<feature type="transmembrane region" description="Helical" evidence="7">
    <location>
        <begin position="160"/>
        <end position="179"/>
    </location>
</feature>
<dbReference type="EMBL" id="BQNZ01000001">
    <property type="protein sequence ID" value="GKH71589.1"/>
    <property type="molecule type" value="Genomic_DNA"/>
</dbReference>
<dbReference type="GO" id="GO:0005886">
    <property type="term" value="C:plasma membrane"/>
    <property type="evidence" value="ECO:0007669"/>
    <property type="project" value="UniProtKB-SubCell"/>
</dbReference>
<comment type="caution">
    <text evidence="9">The sequence shown here is derived from an EMBL/GenBank/DDBJ whole genome shotgun (WGS) entry which is preliminary data.</text>
</comment>
<feature type="transmembrane region" description="Helical" evidence="7">
    <location>
        <begin position="245"/>
        <end position="264"/>
    </location>
</feature>
<evidence type="ECO:0000256" key="1">
    <source>
        <dbReference type="ARBA" id="ARBA00004651"/>
    </source>
</evidence>
<feature type="domain" description="Acyltransferase 3" evidence="8">
    <location>
        <begin position="4"/>
        <end position="301"/>
    </location>
</feature>
<comment type="subcellular location">
    <subcellularLocation>
        <location evidence="1">Cell membrane</location>
        <topology evidence="1">Multi-pass membrane protein</topology>
    </subcellularLocation>
</comment>
<keyword evidence="5 7" id="KW-1133">Transmembrane helix</keyword>
<evidence type="ECO:0000313" key="10">
    <source>
        <dbReference type="Proteomes" id="UP001055114"/>
    </source>
</evidence>
<evidence type="ECO:0000256" key="6">
    <source>
        <dbReference type="ARBA" id="ARBA00023136"/>
    </source>
</evidence>
<evidence type="ECO:0000256" key="3">
    <source>
        <dbReference type="ARBA" id="ARBA00022475"/>
    </source>
</evidence>
<proteinExistence type="inferred from homology"/>
<keyword evidence="4 7" id="KW-0812">Transmembrane</keyword>
<comment type="similarity">
    <text evidence="2">Belongs to the acyltransferase 3 family.</text>
</comment>
<evidence type="ECO:0000259" key="8">
    <source>
        <dbReference type="Pfam" id="PF01757"/>
    </source>
</evidence>
<evidence type="ECO:0000256" key="4">
    <source>
        <dbReference type="ARBA" id="ARBA00022692"/>
    </source>
</evidence>
<name>A0AA37K7F0_9BACT</name>
<evidence type="ECO:0000256" key="2">
    <source>
        <dbReference type="ARBA" id="ARBA00007400"/>
    </source>
</evidence>
<accession>A0AA37K7F0</accession>
<feature type="transmembrane region" description="Helical" evidence="7">
    <location>
        <begin position="138"/>
        <end position="154"/>
    </location>
</feature>
<keyword evidence="3" id="KW-1003">Cell membrane</keyword>
<gene>
    <name evidence="9" type="ORF">CE91St3_14520</name>
</gene>
<reference evidence="9" key="1">
    <citation type="submission" date="2022-01" db="EMBL/GenBank/DDBJ databases">
        <title>Novel bile acid biosynthetic pathways are enriched in the microbiome of centenarians.</title>
        <authorList>
            <person name="Sato Y."/>
            <person name="Atarashi K."/>
            <person name="Plichta R.D."/>
            <person name="Arai Y."/>
            <person name="Sasajima S."/>
            <person name="Kearney M.S."/>
            <person name="Suda W."/>
            <person name="Takeshita K."/>
            <person name="Sasaki T."/>
            <person name="Okamoto S."/>
            <person name="Skelly N.A."/>
            <person name="Okamura Y."/>
            <person name="Vlamakis H."/>
            <person name="Li Y."/>
            <person name="Tanoue T."/>
            <person name="Takei H."/>
            <person name="Nittono H."/>
            <person name="Narushima S."/>
            <person name="Irie J."/>
            <person name="Itoh H."/>
            <person name="Moriya K."/>
            <person name="Sugiura Y."/>
            <person name="Suematsu M."/>
            <person name="Moritoki N."/>
            <person name="Shibata S."/>
            <person name="Littman R.D."/>
            <person name="Fischbach A.M."/>
            <person name="Uwamino Y."/>
            <person name="Inoue T."/>
            <person name="Honda A."/>
            <person name="Hattori M."/>
            <person name="Murai T."/>
            <person name="Xavier J.R."/>
            <person name="Hirose N."/>
            <person name="Honda K."/>
        </authorList>
    </citation>
    <scope>NUCLEOTIDE SEQUENCE</scope>
    <source>
        <strain evidence="9">CE91-St3</strain>
    </source>
</reference>
<dbReference type="Pfam" id="PF01757">
    <property type="entry name" value="Acyl_transf_3"/>
    <property type="match status" value="1"/>
</dbReference>
<dbReference type="PANTHER" id="PTHR40074">
    <property type="entry name" value="O-ACETYLTRANSFERASE WECH"/>
    <property type="match status" value="1"/>
</dbReference>
<dbReference type="RefSeq" id="WP_151203500.1">
    <property type="nucleotide sequence ID" value="NZ_BQNZ01000001.1"/>
</dbReference>
<evidence type="ECO:0000313" key="9">
    <source>
        <dbReference type="EMBL" id="GKH71589.1"/>
    </source>
</evidence>
<dbReference type="Proteomes" id="UP001055114">
    <property type="component" value="Unassembled WGS sequence"/>
</dbReference>
<dbReference type="GO" id="GO:0009246">
    <property type="term" value="P:enterobacterial common antigen biosynthetic process"/>
    <property type="evidence" value="ECO:0007669"/>
    <property type="project" value="TreeGrafter"/>
</dbReference>
<dbReference type="PANTHER" id="PTHR40074:SF2">
    <property type="entry name" value="O-ACETYLTRANSFERASE WECH"/>
    <property type="match status" value="1"/>
</dbReference>
<protein>
    <recommendedName>
        <fullName evidence="8">Acyltransferase 3 domain-containing protein</fullName>
    </recommendedName>
</protein>
<sequence>MTRIYELDYIRGIAMLMVVMGHVLLFSLKIEHTALIGIIGICEMPLFFVVSGYLTHKEREENFKRMLSRLLIRSRTLLVPLVVWSIVRNICDGTVSYSLSDIYRGGYWFFLALWWCDVLNMFSAYLSKKFRLGMLGDALLYGFVYAVILLGRIKNIDLGGVLPVQSVQYYFPFFVMGLLMRKYQFLNGMVLNKYSYAVGMLLLIIGWYFSFIESFVIWFVAALGAVVVVWMACREINSDLKVARILSIVGMNTLPIYAIHYLFIGVLPNTLHEMVYISNGFFFQLVVSFVYAVFAIILCLLVDRILSLNPITRMLFWGESKKREWRF</sequence>
<feature type="transmembrane region" description="Helical" evidence="7">
    <location>
        <begin position="34"/>
        <end position="54"/>
    </location>
</feature>
<dbReference type="AlphaFoldDB" id="A0AA37K7F0"/>
<keyword evidence="6 7" id="KW-0472">Membrane</keyword>
<evidence type="ECO:0000256" key="5">
    <source>
        <dbReference type="ARBA" id="ARBA00022989"/>
    </source>
</evidence>
<organism evidence="9 10">
    <name type="scientific">Parabacteroides merdae</name>
    <dbReference type="NCBI Taxonomy" id="46503"/>
    <lineage>
        <taxon>Bacteria</taxon>
        <taxon>Pseudomonadati</taxon>
        <taxon>Bacteroidota</taxon>
        <taxon>Bacteroidia</taxon>
        <taxon>Bacteroidales</taxon>
        <taxon>Tannerellaceae</taxon>
        <taxon>Parabacteroides</taxon>
    </lineage>
</organism>
<evidence type="ECO:0000256" key="7">
    <source>
        <dbReference type="SAM" id="Phobius"/>
    </source>
</evidence>
<feature type="transmembrane region" description="Helical" evidence="7">
    <location>
        <begin position="66"/>
        <end position="87"/>
    </location>
</feature>
<feature type="transmembrane region" description="Helical" evidence="7">
    <location>
        <begin position="215"/>
        <end position="233"/>
    </location>
</feature>
<dbReference type="GO" id="GO:0016413">
    <property type="term" value="F:O-acetyltransferase activity"/>
    <property type="evidence" value="ECO:0007669"/>
    <property type="project" value="TreeGrafter"/>
</dbReference>
<feature type="transmembrane region" description="Helical" evidence="7">
    <location>
        <begin position="276"/>
        <end position="302"/>
    </location>
</feature>
<feature type="transmembrane region" description="Helical" evidence="7">
    <location>
        <begin position="107"/>
        <end position="126"/>
    </location>
</feature>